<keyword evidence="4" id="KW-1133">Transmembrane helix</keyword>
<dbReference type="Gene3D" id="1.20.5.1930">
    <property type="match status" value="1"/>
</dbReference>
<feature type="transmembrane region" description="Helical" evidence="4">
    <location>
        <begin position="266"/>
        <end position="287"/>
    </location>
</feature>
<name>A0A656HG67_THINJ</name>
<organism evidence="6 7">
    <name type="scientific">Thiothrix nivea (strain ATCC 35100 / DSM 5205 / JP2)</name>
    <dbReference type="NCBI Taxonomy" id="870187"/>
    <lineage>
        <taxon>Bacteria</taxon>
        <taxon>Pseudomonadati</taxon>
        <taxon>Pseudomonadota</taxon>
        <taxon>Gammaproteobacteria</taxon>
        <taxon>Thiotrichales</taxon>
        <taxon>Thiotrichaceae</taxon>
        <taxon>Thiothrix</taxon>
    </lineage>
</organism>
<dbReference type="GO" id="GO:0046983">
    <property type="term" value="F:protein dimerization activity"/>
    <property type="evidence" value="ECO:0007669"/>
    <property type="project" value="InterPro"/>
</dbReference>
<keyword evidence="4" id="KW-0812">Transmembrane</keyword>
<dbReference type="PANTHER" id="PTHR24421">
    <property type="entry name" value="NITRATE/NITRITE SENSOR PROTEIN NARX-RELATED"/>
    <property type="match status" value="1"/>
</dbReference>
<dbReference type="InterPro" id="IPR036890">
    <property type="entry name" value="HATPase_C_sf"/>
</dbReference>
<feature type="transmembrane region" description="Helical" evidence="4">
    <location>
        <begin position="331"/>
        <end position="350"/>
    </location>
</feature>
<evidence type="ECO:0000313" key="7">
    <source>
        <dbReference type="Proteomes" id="UP000005317"/>
    </source>
</evidence>
<evidence type="ECO:0000259" key="5">
    <source>
        <dbReference type="Pfam" id="PF07730"/>
    </source>
</evidence>
<evidence type="ECO:0000256" key="3">
    <source>
        <dbReference type="ARBA" id="ARBA00023012"/>
    </source>
</evidence>
<evidence type="ECO:0000256" key="2">
    <source>
        <dbReference type="ARBA" id="ARBA00022777"/>
    </source>
</evidence>
<evidence type="ECO:0000256" key="1">
    <source>
        <dbReference type="ARBA" id="ARBA00022679"/>
    </source>
</evidence>
<feature type="transmembrane region" description="Helical" evidence="4">
    <location>
        <begin position="388"/>
        <end position="405"/>
    </location>
</feature>
<dbReference type="InterPro" id="IPR011712">
    <property type="entry name" value="Sig_transdc_His_kin_sub3_dim/P"/>
</dbReference>
<feature type="transmembrane region" description="Helical" evidence="4">
    <location>
        <begin position="7"/>
        <end position="29"/>
    </location>
</feature>
<keyword evidence="4" id="KW-0472">Membrane</keyword>
<keyword evidence="7" id="KW-1185">Reference proteome</keyword>
<dbReference type="Proteomes" id="UP000005317">
    <property type="component" value="Unassembled WGS sequence"/>
</dbReference>
<feature type="transmembrane region" description="Helical" evidence="4">
    <location>
        <begin position="357"/>
        <end position="382"/>
    </location>
</feature>
<feature type="transmembrane region" description="Helical" evidence="4">
    <location>
        <begin position="146"/>
        <end position="164"/>
    </location>
</feature>
<dbReference type="EMBL" id="JH651384">
    <property type="protein sequence ID" value="EIJ34025.1"/>
    <property type="molecule type" value="Genomic_DNA"/>
</dbReference>
<keyword evidence="3" id="KW-0902">Two-component regulatory system</keyword>
<dbReference type="Pfam" id="PF07730">
    <property type="entry name" value="HisKA_3"/>
    <property type="match status" value="1"/>
</dbReference>
<dbReference type="InterPro" id="IPR050482">
    <property type="entry name" value="Sensor_HK_TwoCompSys"/>
</dbReference>
<reference evidence="7" key="1">
    <citation type="journal article" date="2011" name="Stand. Genomic Sci.">
        <title>Genome sequence of the filamentous, gliding Thiothrix nivea neotype strain (JP2(T)).</title>
        <authorList>
            <person name="Lapidus A."/>
            <person name="Nolan M."/>
            <person name="Lucas S."/>
            <person name="Glavina Del Rio T."/>
            <person name="Tice H."/>
            <person name="Cheng J.F."/>
            <person name="Tapia R."/>
            <person name="Han C."/>
            <person name="Goodwin L."/>
            <person name="Pitluck S."/>
            <person name="Liolios K."/>
            <person name="Pagani I."/>
            <person name="Ivanova N."/>
            <person name="Huntemann M."/>
            <person name="Mavromatis K."/>
            <person name="Mikhailova N."/>
            <person name="Pati A."/>
            <person name="Chen A."/>
            <person name="Palaniappan K."/>
            <person name="Land M."/>
            <person name="Brambilla E.M."/>
            <person name="Rohde M."/>
            <person name="Abt B."/>
            <person name="Verbarg S."/>
            <person name="Goker M."/>
            <person name="Bristow J."/>
            <person name="Eisen J.A."/>
            <person name="Markowitz V."/>
            <person name="Hugenholtz P."/>
            <person name="Kyrpides N.C."/>
            <person name="Klenk H.P."/>
            <person name="Woyke T."/>
        </authorList>
    </citation>
    <scope>NUCLEOTIDE SEQUENCE [LARGE SCALE GENOMIC DNA]</scope>
    <source>
        <strain evidence="7">ATCC 35100 / DSM 5205 / JP2</strain>
    </source>
</reference>
<dbReference type="PANTHER" id="PTHR24421:SF63">
    <property type="entry name" value="SENSOR HISTIDINE KINASE DESK"/>
    <property type="match status" value="1"/>
</dbReference>
<keyword evidence="1" id="KW-0808">Transferase</keyword>
<evidence type="ECO:0000256" key="4">
    <source>
        <dbReference type="SAM" id="Phobius"/>
    </source>
</evidence>
<accession>A0A656HG67</accession>
<keyword evidence="2 6" id="KW-0418">Kinase</keyword>
<sequence length="718" mass="80975">MNWRLSPVQFIVTVLSGFLVIAVLVIWQVTDQLWLGVRFEAPPVGEQGGLIVAKVDKNGPAAGKLAVDQRLLAISDENQSIVLLERLLEAPDVFPTYAGFNAFLQEQQQAAEILSSKTVTFLLADGSTVVVNPEPRHSPASIPGLYLLYILCGFFCCGMGLLLWYYRAGLFVSYLVLVAGIGTLIYYLSVVLQYRELALPLAWMKATAATSIVGTNLFAWGYLSIFAVYPLRVASNRVVWGILGVMTLLTFNNLEQWVDLPLHTYMLQFLFVGIGIYWLLVLQWRVTRKHPVEHATVRLFIMTMAVPSVLIILVWLVPILLGKQAWLSHEFARLIFVPIATGWAIAVFRYHLFNVEWWWYVSVMWLVGVTVILVPYAILVYLFDFEPLLALSLTLLSAVFLYFPVERKVILRVRHDLPSSADAAVSTLVKCLGKASTDKDIQEIWHKTLEYNFRPISIRHGSEWQKHVFFKDEGVCLCVPDVVGEGCYELEGKQQGDWLFNERDVQVAQSLFELTHAILKATHAREEATLAERTRIMRDLHDSLGAKLLSMAQRCRGVESEDHAREALQTLRDTVHLSTTAEQLDLAALLGEWRVETRERVEIADAKLHWKVDGVGEGLYLSSARVLLLRSFLRETVSNALKHVRSENLYVRFAREDNVLYLCVGNDSVSADPTSWKLGFGLSHLRDRLVRAGGELKIIQRQVAGGGTVDEIWAKIPL</sequence>
<proteinExistence type="predicted"/>
<feature type="domain" description="Signal transduction histidine kinase subgroup 3 dimerisation and phosphoacceptor" evidence="5">
    <location>
        <begin position="532"/>
        <end position="576"/>
    </location>
</feature>
<feature type="transmembrane region" description="Helical" evidence="4">
    <location>
        <begin position="208"/>
        <end position="231"/>
    </location>
</feature>
<gene>
    <name evidence="6" type="ORF">Thini_1422</name>
</gene>
<dbReference type="GO" id="GO:0016020">
    <property type="term" value="C:membrane"/>
    <property type="evidence" value="ECO:0007669"/>
    <property type="project" value="InterPro"/>
</dbReference>
<dbReference type="SUPFAM" id="SSF55874">
    <property type="entry name" value="ATPase domain of HSP90 chaperone/DNA topoisomerase II/histidine kinase"/>
    <property type="match status" value="1"/>
</dbReference>
<feature type="transmembrane region" description="Helical" evidence="4">
    <location>
        <begin position="238"/>
        <end position="254"/>
    </location>
</feature>
<dbReference type="AlphaFoldDB" id="A0A656HG67"/>
<evidence type="ECO:0000313" key="6">
    <source>
        <dbReference type="EMBL" id="EIJ34025.1"/>
    </source>
</evidence>
<feature type="transmembrane region" description="Helical" evidence="4">
    <location>
        <begin position="299"/>
        <end position="319"/>
    </location>
</feature>
<dbReference type="Gene3D" id="3.30.565.10">
    <property type="entry name" value="Histidine kinase-like ATPase, C-terminal domain"/>
    <property type="match status" value="1"/>
</dbReference>
<dbReference type="GO" id="GO:0000155">
    <property type="term" value="F:phosphorelay sensor kinase activity"/>
    <property type="evidence" value="ECO:0007669"/>
    <property type="project" value="InterPro"/>
</dbReference>
<protein>
    <submittedName>
        <fullName evidence="6">Putative signal transduction histidine kinase</fullName>
    </submittedName>
</protein>
<feature type="transmembrane region" description="Helical" evidence="4">
    <location>
        <begin position="171"/>
        <end position="188"/>
    </location>
</feature>